<feature type="transmembrane region" description="Helical" evidence="1">
    <location>
        <begin position="7"/>
        <end position="26"/>
    </location>
</feature>
<keyword evidence="1" id="KW-1133">Transmembrane helix</keyword>
<keyword evidence="1" id="KW-0812">Transmembrane</keyword>
<dbReference type="Proteomes" id="UP000032487">
    <property type="component" value="Unassembled WGS sequence"/>
</dbReference>
<feature type="transmembrane region" description="Helical" evidence="1">
    <location>
        <begin position="143"/>
        <end position="164"/>
    </location>
</feature>
<proteinExistence type="predicted"/>
<dbReference type="InterPro" id="IPR021329">
    <property type="entry name" value="DUF2938"/>
</dbReference>
<accession>A0A0D9AI57</accession>
<reference evidence="2 3" key="1">
    <citation type="submission" date="2015-02" db="EMBL/GenBank/DDBJ databases">
        <title>Draft genome sequence of Pseudomonas stutzeri NT0128 isolated from wheat (Triticum turgidum) rhizosphere.</title>
        <authorList>
            <person name="Tovi N."/>
            <person name="Frenk S."/>
            <person name="Hadar Y."/>
            <person name="Minz D."/>
        </authorList>
    </citation>
    <scope>NUCLEOTIDE SEQUENCE [LARGE SCALE GENOMIC DNA]</scope>
    <source>
        <strain evidence="2 3">NT0128</strain>
    </source>
</reference>
<dbReference type="Pfam" id="PF11158">
    <property type="entry name" value="DUF2938"/>
    <property type="match status" value="1"/>
</dbReference>
<feature type="transmembrane region" description="Helical" evidence="1">
    <location>
        <begin position="32"/>
        <end position="50"/>
    </location>
</feature>
<gene>
    <name evidence="2" type="ORF">UF78_14910</name>
</gene>
<dbReference type="EMBL" id="JYHV01000029">
    <property type="protein sequence ID" value="KJH80374.1"/>
    <property type="molecule type" value="Genomic_DNA"/>
</dbReference>
<evidence type="ECO:0000313" key="3">
    <source>
        <dbReference type="Proteomes" id="UP000032487"/>
    </source>
</evidence>
<feature type="transmembrane region" description="Helical" evidence="1">
    <location>
        <begin position="102"/>
        <end position="122"/>
    </location>
</feature>
<feature type="transmembrane region" description="Helical" evidence="1">
    <location>
        <begin position="71"/>
        <end position="90"/>
    </location>
</feature>
<organism evidence="2 3">
    <name type="scientific">Stutzerimonas stutzeri</name>
    <name type="common">Pseudomonas stutzeri</name>
    <dbReference type="NCBI Taxonomy" id="316"/>
    <lineage>
        <taxon>Bacteria</taxon>
        <taxon>Pseudomonadati</taxon>
        <taxon>Pseudomonadota</taxon>
        <taxon>Gammaproteobacteria</taxon>
        <taxon>Pseudomonadales</taxon>
        <taxon>Pseudomonadaceae</taxon>
        <taxon>Stutzerimonas</taxon>
    </lineage>
</organism>
<dbReference type="OrthoDB" id="9812539at2"/>
<name>A0A0D9AI57_STUST</name>
<dbReference type="PATRIC" id="fig|316.101.peg.3740"/>
<dbReference type="RefSeq" id="WP_045162999.1">
    <property type="nucleotide sequence ID" value="NZ_JYHV01000029.1"/>
</dbReference>
<keyword evidence="1" id="KW-0472">Membrane</keyword>
<evidence type="ECO:0000313" key="2">
    <source>
        <dbReference type="EMBL" id="KJH80374.1"/>
    </source>
</evidence>
<sequence length="165" mass="17514">MTSLTHLFILACGLGIGATAVMDLWLMVLNRLGVATLNFAFIGRWGGHLLRGQLRHEAIAKSQPIKGELALGWLLHYATGIAFAALLLALQGSAWAFEPTPLPALTMGLATVVVPLFVIQPAMGSGFAARRTPTPLKNCLRSLANHGVFGLGLYLSAVALASWLK</sequence>
<evidence type="ECO:0000256" key="1">
    <source>
        <dbReference type="SAM" id="Phobius"/>
    </source>
</evidence>
<comment type="caution">
    <text evidence="2">The sequence shown here is derived from an EMBL/GenBank/DDBJ whole genome shotgun (WGS) entry which is preliminary data.</text>
</comment>
<dbReference type="AlphaFoldDB" id="A0A0D9AI57"/>
<protein>
    <submittedName>
        <fullName evidence="2">Membrane protein</fullName>
    </submittedName>
</protein>